<sequence length="344" mass="37379">MTDAVRVERLRKTFGTARAVDDISFAVPEGEIFGLLGPNGAGKTTTLKCLCTLTKPDRGQLYIAGANVLRSPRLARQRLGYIAQDIALDKMLTGRELLHLQASLYHLPSAQINDRIHQMLNLLDLNDYADRLIGEYSGGLKKRLDLAAGFLHQPQVLVLDEPTVGLDIESRQVVWDFLRSLKAQGTTIVLTSHYLEEVDALADRVAIIDRGCVIACDAPAQLKQQVGGDRITLKLEEFTPVSVAIAAQELLTALPVVQSVIINQIQGNSLNLVVQPQNNVATIVQQALETAGFNVFSLARSRPSLDDVYLAATGKTLMDAELAAAEGRKALPAGKQRRSRKAAA</sequence>
<dbReference type="GO" id="GO:0016887">
    <property type="term" value="F:ATP hydrolysis activity"/>
    <property type="evidence" value="ECO:0007669"/>
    <property type="project" value="InterPro"/>
</dbReference>
<dbReference type="Pfam" id="PF00005">
    <property type="entry name" value="ABC_tran"/>
    <property type="match status" value="1"/>
</dbReference>
<evidence type="ECO:0000259" key="5">
    <source>
        <dbReference type="PROSITE" id="PS50893"/>
    </source>
</evidence>
<dbReference type="InterPro" id="IPR003593">
    <property type="entry name" value="AAA+_ATPase"/>
</dbReference>
<evidence type="ECO:0000256" key="2">
    <source>
        <dbReference type="ARBA" id="ARBA00022741"/>
    </source>
</evidence>
<keyword evidence="1" id="KW-0813">Transport</keyword>
<dbReference type="InterPro" id="IPR003439">
    <property type="entry name" value="ABC_transporter-like_ATP-bd"/>
</dbReference>
<dbReference type="PANTHER" id="PTHR42711">
    <property type="entry name" value="ABC TRANSPORTER ATP-BINDING PROTEIN"/>
    <property type="match status" value="1"/>
</dbReference>
<dbReference type="RefSeq" id="WP_264323789.1">
    <property type="nucleotide sequence ID" value="NZ_JADEXQ010000009.1"/>
</dbReference>
<proteinExistence type="inferred from homology"/>
<keyword evidence="2" id="KW-0547">Nucleotide-binding</keyword>
<evidence type="ECO:0000256" key="3">
    <source>
        <dbReference type="ARBA" id="ARBA00022840"/>
    </source>
</evidence>
<evidence type="ECO:0000256" key="1">
    <source>
        <dbReference type="ARBA" id="ARBA00022448"/>
    </source>
</evidence>
<dbReference type="InterPro" id="IPR027417">
    <property type="entry name" value="P-loop_NTPase"/>
</dbReference>
<keyword evidence="3 6" id="KW-0067">ATP-binding</keyword>
<organism evidence="6 7">
    <name type="scientific">Romeriopsis navalis LEGE 11480</name>
    <dbReference type="NCBI Taxonomy" id="2777977"/>
    <lineage>
        <taxon>Bacteria</taxon>
        <taxon>Bacillati</taxon>
        <taxon>Cyanobacteriota</taxon>
        <taxon>Cyanophyceae</taxon>
        <taxon>Leptolyngbyales</taxon>
        <taxon>Leptolyngbyaceae</taxon>
        <taxon>Romeriopsis</taxon>
        <taxon>Romeriopsis navalis</taxon>
    </lineage>
</organism>
<dbReference type="PROSITE" id="PS50893">
    <property type="entry name" value="ABC_TRANSPORTER_2"/>
    <property type="match status" value="1"/>
</dbReference>
<gene>
    <name evidence="6" type="ORF">IQ266_04215</name>
</gene>
<dbReference type="InterPro" id="IPR005894">
    <property type="entry name" value="DrrA"/>
</dbReference>
<dbReference type="AlphaFoldDB" id="A0A928Z2E6"/>
<evidence type="ECO:0000256" key="4">
    <source>
        <dbReference type="ARBA" id="ARBA00049985"/>
    </source>
</evidence>
<name>A0A928Z2E6_9CYAN</name>
<evidence type="ECO:0000313" key="7">
    <source>
        <dbReference type="Proteomes" id="UP000625316"/>
    </source>
</evidence>
<accession>A0A928Z2E6</accession>
<evidence type="ECO:0000313" key="6">
    <source>
        <dbReference type="EMBL" id="MBE9028967.1"/>
    </source>
</evidence>
<dbReference type="PANTHER" id="PTHR42711:SF5">
    <property type="entry name" value="ABC TRANSPORTER ATP-BINDING PROTEIN NATA"/>
    <property type="match status" value="1"/>
</dbReference>
<protein>
    <submittedName>
        <fullName evidence="6">ABC transporter ATP-binding protein</fullName>
    </submittedName>
</protein>
<feature type="domain" description="ABC transporter" evidence="5">
    <location>
        <begin position="5"/>
        <end position="235"/>
    </location>
</feature>
<dbReference type="InterPro" id="IPR050763">
    <property type="entry name" value="ABC_transporter_ATP-binding"/>
</dbReference>
<dbReference type="SUPFAM" id="SSF52540">
    <property type="entry name" value="P-loop containing nucleoside triphosphate hydrolases"/>
    <property type="match status" value="1"/>
</dbReference>
<dbReference type="SMART" id="SM00382">
    <property type="entry name" value="AAA"/>
    <property type="match status" value="1"/>
</dbReference>
<keyword evidence="7" id="KW-1185">Reference proteome</keyword>
<dbReference type="Proteomes" id="UP000625316">
    <property type="component" value="Unassembled WGS sequence"/>
</dbReference>
<dbReference type="GO" id="GO:0043215">
    <property type="term" value="P:daunorubicin transport"/>
    <property type="evidence" value="ECO:0007669"/>
    <property type="project" value="InterPro"/>
</dbReference>
<dbReference type="EMBL" id="JADEXQ010000009">
    <property type="protein sequence ID" value="MBE9028967.1"/>
    <property type="molecule type" value="Genomic_DNA"/>
</dbReference>
<dbReference type="GO" id="GO:0005524">
    <property type="term" value="F:ATP binding"/>
    <property type="evidence" value="ECO:0007669"/>
    <property type="project" value="UniProtKB-KW"/>
</dbReference>
<comment type="caution">
    <text evidence="6">The sequence shown here is derived from an EMBL/GenBank/DDBJ whole genome shotgun (WGS) entry which is preliminary data.</text>
</comment>
<reference evidence="6" key="1">
    <citation type="submission" date="2020-10" db="EMBL/GenBank/DDBJ databases">
        <authorList>
            <person name="Castelo-Branco R."/>
            <person name="Eusebio N."/>
            <person name="Adriana R."/>
            <person name="Vieira A."/>
            <person name="Brugerolle De Fraissinette N."/>
            <person name="Rezende De Castro R."/>
            <person name="Schneider M.P."/>
            <person name="Vasconcelos V."/>
            <person name="Leao P.N."/>
        </authorList>
    </citation>
    <scope>NUCLEOTIDE SEQUENCE</scope>
    <source>
        <strain evidence="6">LEGE 11480</strain>
    </source>
</reference>
<comment type="similarity">
    <text evidence="4">Belongs to the ABC transporter superfamily. Drug exporter-1 (DrugE1) (TC 3.A.1.105) family.</text>
</comment>
<dbReference type="Gene3D" id="3.40.50.300">
    <property type="entry name" value="P-loop containing nucleotide triphosphate hydrolases"/>
    <property type="match status" value="1"/>
</dbReference>
<dbReference type="NCBIfam" id="TIGR01188">
    <property type="entry name" value="drrA"/>
    <property type="match status" value="1"/>
</dbReference>
<dbReference type="GO" id="GO:1900753">
    <property type="term" value="P:doxorubicin transport"/>
    <property type="evidence" value="ECO:0007669"/>
    <property type="project" value="InterPro"/>
</dbReference>